<proteinExistence type="predicted"/>
<evidence type="ECO:0000313" key="2">
    <source>
        <dbReference type="EMBL" id="KUK45269.1"/>
    </source>
</evidence>
<dbReference type="Proteomes" id="UP000053961">
    <property type="component" value="Unassembled WGS sequence"/>
</dbReference>
<dbReference type="Proteomes" id="UP000057043">
    <property type="component" value="Unassembled WGS sequence"/>
</dbReference>
<feature type="transmembrane region" description="Helical" evidence="1">
    <location>
        <begin position="255"/>
        <end position="276"/>
    </location>
</feature>
<evidence type="ECO:0000313" key="5">
    <source>
        <dbReference type="Proteomes" id="UP000057043"/>
    </source>
</evidence>
<evidence type="ECO:0000313" key="3">
    <source>
        <dbReference type="EMBL" id="KUK96896.1"/>
    </source>
</evidence>
<evidence type="ECO:0000313" key="4">
    <source>
        <dbReference type="Proteomes" id="UP000053961"/>
    </source>
</evidence>
<dbReference type="InterPro" id="IPR038880">
    <property type="entry name" value="MJ0871-like"/>
</dbReference>
<evidence type="ECO:0000256" key="1">
    <source>
        <dbReference type="SAM" id="Phobius"/>
    </source>
</evidence>
<dbReference type="EMBL" id="LGHB01000006">
    <property type="protein sequence ID" value="KUK96896.1"/>
    <property type="molecule type" value="Genomic_DNA"/>
</dbReference>
<feature type="transmembrane region" description="Helical" evidence="1">
    <location>
        <begin position="20"/>
        <end position="37"/>
    </location>
</feature>
<keyword evidence="1" id="KW-1133">Transmembrane helix</keyword>
<reference evidence="4 5" key="2">
    <citation type="journal article" date="2015" name="MBio">
        <title>Genome-Resolved Metagenomic Analysis Reveals Roles for Candidate Phyla and Other Microbial Community Members in Biogeochemical Transformations in Oil Reservoirs.</title>
        <authorList>
            <person name="Hu P."/>
            <person name="Tom L."/>
            <person name="Singh A."/>
            <person name="Thomas B.C."/>
            <person name="Baker B.J."/>
            <person name="Piceno Y.M."/>
            <person name="Andersen G.L."/>
            <person name="Banfield J.F."/>
        </authorList>
    </citation>
    <scope>NUCLEOTIDE SEQUENCE [LARGE SCALE GENOMIC DNA]</scope>
    <source>
        <strain evidence="2">57_489</strain>
    </source>
</reference>
<dbReference type="PATRIC" id="fig|301375.6.peg.1579"/>
<sequence>MSLIYLLIETLNSTVSTMSIVFVMLFLTGVMVEMGFFQRISFIARPLVSVSRLPSVSASTFAISFGSALAANTMIARLREEGALSERQAFLSAVMNSVPVYFREFFTYQLAFVIPVLGMVVGGLYAAVAIATGLIKLLLVVILGRAYLSEESSIPPEVGGTLDRMGIIEAAKKSLKGQMRIFLRISSLFFVMTFLVLYLSREGILESMNVLPIAQTFRVPSETVVPLTIYVASPKAGITLLGPMIQNGAISEMKALMVLMLGSLFMLPAYSVRSLIPNYTSVFGMKLGLSLVITSMIISVLVRLIVLVMLLVLVH</sequence>
<gene>
    <name evidence="2" type="ORF">XD72_0297</name>
    <name evidence="3" type="ORF">XE07_0668</name>
</gene>
<name>A0A124G3G9_9EURY</name>
<protein>
    <submittedName>
        <fullName evidence="3">Nucleoside recognition domain protein</fullName>
    </submittedName>
</protein>
<dbReference type="PANTHER" id="PTHR38139">
    <property type="entry name" value="GATE DOMAIN-CONTAINING PROTEIN"/>
    <property type="match status" value="1"/>
</dbReference>
<dbReference type="AlphaFoldDB" id="A0A124G3G9"/>
<keyword evidence="1" id="KW-0472">Membrane</keyword>
<comment type="caution">
    <text evidence="3">The sequence shown here is derived from an EMBL/GenBank/DDBJ whole genome shotgun (WGS) entry which is preliminary data.</text>
</comment>
<feature type="transmembrane region" description="Helical" evidence="1">
    <location>
        <begin position="110"/>
        <end position="143"/>
    </location>
</feature>
<feature type="transmembrane region" description="Helical" evidence="1">
    <location>
        <begin position="181"/>
        <end position="200"/>
    </location>
</feature>
<dbReference type="PANTHER" id="PTHR38139:SF1">
    <property type="entry name" value="NUCLEOSIDE TRANSPORTER_FEOB GTPASE GATE DOMAIN-CONTAINING PROTEIN"/>
    <property type="match status" value="1"/>
</dbReference>
<dbReference type="EMBL" id="LGFT01000005">
    <property type="protein sequence ID" value="KUK45269.1"/>
    <property type="molecule type" value="Genomic_DNA"/>
</dbReference>
<reference evidence="3" key="1">
    <citation type="journal article" date="2015" name="MBio">
        <title>Genome-resolved metagenomic analysis reveals roles for candidate phyla and other microbial community members in biogeochemical transformations in oil reservoirs.</title>
        <authorList>
            <person name="Hu P."/>
            <person name="Tom L."/>
            <person name="Singh A."/>
            <person name="Thomas B.C."/>
            <person name="Baker B.J."/>
            <person name="Piceno Y.M."/>
            <person name="Andersen G.L."/>
            <person name="Banfield J.F."/>
        </authorList>
    </citation>
    <scope>NUCLEOTIDE SEQUENCE [LARGE SCALE GENOMIC DNA]</scope>
    <source>
        <strain evidence="3">56_747</strain>
    </source>
</reference>
<accession>A0A124G3G9</accession>
<organism evidence="3 4">
    <name type="scientific">Methanothrix harundinacea</name>
    <dbReference type="NCBI Taxonomy" id="301375"/>
    <lineage>
        <taxon>Archaea</taxon>
        <taxon>Methanobacteriati</taxon>
        <taxon>Methanobacteriota</taxon>
        <taxon>Stenosarchaea group</taxon>
        <taxon>Methanomicrobia</taxon>
        <taxon>Methanotrichales</taxon>
        <taxon>Methanotrichaceae</taxon>
        <taxon>Methanothrix</taxon>
    </lineage>
</organism>
<feature type="transmembrane region" description="Helical" evidence="1">
    <location>
        <begin position="288"/>
        <end position="314"/>
    </location>
</feature>
<keyword evidence="1" id="KW-0812">Transmembrane</keyword>